<accession>H2ZQ91</accession>
<dbReference type="GO" id="GO:0015193">
    <property type="term" value="F:L-proline transmembrane transporter activity"/>
    <property type="evidence" value="ECO:0007669"/>
    <property type="project" value="TreeGrafter"/>
</dbReference>
<evidence type="ECO:0000256" key="5">
    <source>
        <dbReference type="SAM" id="Phobius"/>
    </source>
</evidence>
<keyword evidence="4 5" id="KW-0472">Membrane</keyword>
<protein>
    <recommendedName>
        <fullName evidence="6">Amino acid transporter transmembrane domain-containing protein</fullName>
    </recommendedName>
</protein>
<organism evidence="7 8">
    <name type="scientific">Ciona savignyi</name>
    <name type="common">Pacific transparent sea squirt</name>
    <dbReference type="NCBI Taxonomy" id="51511"/>
    <lineage>
        <taxon>Eukaryota</taxon>
        <taxon>Metazoa</taxon>
        <taxon>Chordata</taxon>
        <taxon>Tunicata</taxon>
        <taxon>Ascidiacea</taxon>
        <taxon>Phlebobranchia</taxon>
        <taxon>Cionidae</taxon>
        <taxon>Ciona</taxon>
    </lineage>
</organism>
<reference evidence="7" key="2">
    <citation type="submission" date="2025-08" db="UniProtKB">
        <authorList>
            <consortium name="Ensembl"/>
        </authorList>
    </citation>
    <scope>IDENTIFICATION</scope>
</reference>
<reference evidence="7" key="3">
    <citation type="submission" date="2025-09" db="UniProtKB">
        <authorList>
            <consortium name="Ensembl"/>
        </authorList>
    </citation>
    <scope>IDENTIFICATION</scope>
</reference>
<dbReference type="GO" id="GO:0005774">
    <property type="term" value="C:vacuolar membrane"/>
    <property type="evidence" value="ECO:0007669"/>
    <property type="project" value="TreeGrafter"/>
</dbReference>
<comment type="subcellular location">
    <subcellularLocation>
        <location evidence="1">Membrane</location>
        <topology evidence="1">Multi-pass membrane protein</topology>
    </subcellularLocation>
</comment>
<feature type="transmembrane region" description="Helical" evidence="5">
    <location>
        <begin position="90"/>
        <end position="116"/>
    </location>
</feature>
<dbReference type="Pfam" id="PF01490">
    <property type="entry name" value="Aa_trans"/>
    <property type="match status" value="1"/>
</dbReference>
<name>H2ZQ91_CIOSA</name>
<sequence length="143" mass="15926">MPSHALTWELLFRSVLVIFTCACAIAIPNLGDYISLIGAFSSSFLALIFPPIIDILTFYNPPIVGDQEPLFTKQAVSTPRSRSKMSKLTLLKNLVIMIFGLTGFVAGTIVSVKTIIKDLSSDNTNSVCMWWGWWRPPYDHCVL</sequence>
<feature type="domain" description="Amino acid transporter transmembrane" evidence="6">
    <location>
        <begin position="7"/>
        <end position="60"/>
    </location>
</feature>
<proteinExistence type="predicted"/>
<evidence type="ECO:0000256" key="2">
    <source>
        <dbReference type="ARBA" id="ARBA00022692"/>
    </source>
</evidence>
<evidence type="ECO:0000256" key="1">
    <source>
        <dbReference type="ARBA" id="ARBA00004141"/>
    </source>
</evidence>
<dbReference type="GO" id="GO:0015180">
    <property type="term" value="F:L-alanine transmembrane transporter activity"/>
    <property type="evidence" value="ECO:0007669"/>
    <property type="project" value="TreeGrafter"/>
</dbReference>
<dbReference type="Proteomes" id="UP000007875">
    <property type="component" value="Unassembled WGS sequence"/>
</dbReference>
<evidence type="ECO:0000259" key="6">
    <source>
        <dbReference type="Pfam" id="PF01490"/>
    </source>
</evidence>
<keyword evidence="8" id="KW-1185">Reference proteome</keyword>
<feature type="transmembrane region" description="Helical" evidence="5">
    <location>
        <begin position="33"/>
        <end position="53"/>
    </location>
</feature>
<dbReference type="PANTHER" id="PTHR22950:SF349">
    <property type="entry name" value="AMINO ACID TRANSPORTER TRANSMEMBRANE DOMAIN-CONTAINING PROTEIN"/>
    <property type="match status" value="1"/>
</dbReference>
<keyword evidence="3 5" id="KW-1133">Transmembrane helix</keyword>
<dbReference type="GeneTree" id="ENSGT00940000169842"/>
<evidence type="ECO:0000313" key="8">
    <source>
        <dbReference type="Proteomes" id="UP000007875"/>
    </source>
</evidence>
<dbReference type="PANTHER" id="PTHR22950">
    <property type="entry name" value="AMINO ACID TRANSPORTER"/>
    <property type="match status" value="1"/>
</dbReference>
<reference evidence="8" key="1">
    <citation type="submission" date="2003-08" db="EMBL/GenBank/DDBJ databases">
        <authorList>
            <person name="Birren B."/>
            <person name="Nusbaum C."/>
            <person name="Abebe A."/>
            <person name="Abouelleil A."/>
            <person name="Adekoya E."/>
            <person name="Ait-zahra M."/>
            <person name="Allen N."/>
            <person name="Allen T."/>
            <person name="An P."/>
            <person name="Anderson M."/>
            <person name="Anderson S."/>
            <person name="Arachchi H."/>
            <person name="Armbruster J."/>
            <person name="Bachantsang P."/>
            <person name="Baldwin J."/>
            <person name="Barry A."/>
            <person name="Bayul T."/>
            <person name="Blitshsteyn B."/>
            <person name="Bloom T."/>
            <person name="Blye J."/>
            <person name="Boguslavskiy L."/>
            <person name="Borowsky M."/>
            <person name="Boukhgalter B."/>
            <person name="Brunache A."/>
            <person name="Butler J."/>
            <person name="Calixte N."/>
            <person name="Calvo S."/>
            <person name="Camarata J."/>
            <person name="Campo K."/>
            <person name="Chang J."/>
            <person name="Cheshatsang Y."/>
            <person name="Citroen M."/>
            <person name="Collymore A."/>
            <person name="Considine T."/>
            <person name="Cook A."/>
            <person name="Cooke P."/>
            <person name="Corum B."/>
            <person name="Cuomo C."/>
            <person name="David R."/>
            <person name="Dawoe T."/>
            <person name="Degray S."/>
            <person name="Dodge S."/>
            <person name="Dooley K."/>
            <person name="Dorje P."/>
            <person name="Dorjee K."/>
            <person name="Dorris L."/>
            <person name="Duffey N."/>
            <person name="Dupes A."/>
            <person name="Elkins T."/>
            <person name="Engels R."/>
            <person name="Erickson J."/>
            <person name="Farina A."/>
            <person name="Faro S."/>
            <person name="Ferreira P."/>
            <person name="Fischer H."/>
            <person name="Fitzgerald M."/>
            <person name="Foley K."/>
            <person name="Gage D."/>
            <person name="Galagan J."/>
            <person name="Gearin G."/>
            <person name="Gnerre S."/>
            <person name="Gnirke A."/>
            <person name="Goyette A."/>
            <person name="Graham J."/>
            <person name="Grandbois E."/>
            <person name="Gyaltsen K."/>
            <person name="Hafez N."/>
            <person name="Hagopian D."/>
            <person name="Hagos B."/>
            <person name="Hall J."/>
            <person name="Hatcher B."/>
            <person name="Heller A."/>
            <person name="Higgins H."/>
            <person name="Honan T."/>
            <person name="Horn A."/>
            <person name="Houde N."/>
            <person name="Hughes L."/>
            <person name="Hulme W."/>
            <person name="Husby E."/>
            <person name="Iliev I."/>
            <person name="Jaffe D."/>
            <person name="Jones C."/>
            <person name="Kamal M."/>
            <person name="Kamat A."/>
            <person name="Kamvysselis M."/>
            <person name="Karlsson E."/>
            <person name="Kells C."/>
            <person name="Kieu A."/>
            <person name="Kisner P."/>
            <person name="Kodira C."/>
            <person name="Kulbokas E."/>
            <person name="Labutti K."/>
            <person name="Lama D."/>
            <person name="Landers T."/>
            <person name="Leger J."/>
            <person name="Levine S."/>
            <person name="Lewis D."/>
            <person name="Lewis T."/>
            <person name="Lindblad-toh K."/>
            <person name="Liu X."/>
            <person name="Lokyitsang T."/>
            <person name="Lokyitsang Y."/>
            <person name="Lucien O."/>
            <person name="Lui A."/>
            <person name="Ma L.J."/>
            <person name="Mabbitt R."/>
            <person name="Macdonald J."/>
            <person name="Maclean C."/>
            <person name="Major J."/>
            <person name="Manning J."/>
            <person name="Marabella R."/>
            <person name="Maru K."/>
            <person name="Matthews C."/>
            <person name="Mauceli E."/>
            <person name="Mccarthy M."/>
            <person name="Mcdonough S."/>
            <person name="Mcghee T."/>
            <person name="Meldrim J."/>
            <person name="Meneus L."/>
            <person name="Mesirov J."/>
            <person name="Mihalev A."/>
            <person name="Mihova T."/>
            <person name="Mikkelsen T."/>
            <person name="Mlenga V."/>
            <person name="Moru K."/>
            <person name="Mozes J."/>
            <person name="Mulrain L."/>
            <person name="Munson G."/>
            <person name="Naylor J."/>
            <person name="Newes C."/>
            <person name="Nguyen C."/>
            <person name="Nguyen N."/>
            <person name="Nguyen T."/>
            <person name="Nicol R."/>
            <person name="Nielsen C."/>
            <person name="Nizzari M."/>
            <person name="Norbu C."/>
            <person name="Norbu N."/>
            <person name="O'donnell P."/>
            <person name="Okoawo O."/>
            <person name="O'leary S."/>
            <person name="Omotosho B."/>
            <person name="O'neill K."/>
            <person name="Osman S."/>
            <person name="Parker S."/>
            <person name="Perrin D."/>
            <person name="Phunkhang P."/>
            <person name="Piqani B."/>
            <person name="Purcell S."/>
            <person name="Rachupka T."/>
            <person name="Ramasamy U."/>
            <person name="Rameau R."/>
            <person name="Ray V."/>
            <person name="Raymond C."/>
            <person name="Retta R."/>
            <person name="Richardson S."/>
            <person name="Rise C."/>
            <person name="Rodriguez J."/>
            <person name="Rogers J."/>
            <person name="Rogov P."/>
            <person name="Rutman M."/>
            <person name="Schupbach R."/>
            <person name="Seaman C."/>
            <person name="Settipalli S."/>
            <person name="Sharpe T."/>
            <person name="Sheridan J."/>
            <person name="Sherpa N."/>
            <person name="Shi J."/>
            <person name="Smirnov S."/>
            <person name="Smith C."/>
            <person name="Sougnez C."/>
            <person name="Spencer B."/>
            <person name="Stalker J."/>
            <person name="Stange-thomann N."/>
            <person name="Stavropoulos S."/>
            <person name="Stetson K."/>
            <person name="Stone C."/>
            <person name="Stone S."/>
            <person name="Stubbs M."/>
            <person name="Talamas J."/>
            <person name="Tchuinga P."/>
            <person name="Tenzing P."/>
            <person name="Tesfaye S."/>
            <person name="Theodore J."/>
            <person name="Thoulutsang Y."/>
            <person name="Topham K."/>
            <person name="Towey S."/>
            <person name="Tsamla T."/>
            <person name="Tsomo N."/>
            <person name="Vallee D."/>
            <person name="Vassiliev H."/>
            <person name="Venkataraman V."/>
            <person name="Vinson J."/>
            <person name="Vo A."/>
            <person name="Wade C."/>
            <person name="Wang S."/>
            <person name="Wangchuk T."/>
            <person name="Wangdi T."/>
            <person name="Whittaker C."/>
            <person name="Wilkinson J."/>
            <person name="Wu Y."/>
            <person name="Wyman D."/>
            <person name="Yadav S."/>
            <person name="Yang S."/>
            <person name="Yang X."/>
            <person name="Yeager S."/>
            <person name="Yee E."/>
            <person name="Young G."/>
            <person name="Zainoun J."/>
            <person name="Zembeck L."/>
            <person name="Zimmer A."/>
            <person name="Zody M."/>
            <person name="Lander E."/>
        </authorList>
    </citation>
    <scope>NUCLEOTIDE SEQUENCE [LARGE SCALE GENOMIC DNA]</scope>
</reference>
<keyword evidence="2 5" id="KW-0812">Transmembrane</keyword>
<feature type="transmembrane region" description="Helical" evidence="5">
    <location>
        <begin position="10"/>
        <end position="27"/>
    </location>
</feature>
<dbReference type="Ensembl" id="ENSCSAVT00000019970.1">
    <property type="protein sequence ID" value="ENSCSAVP00000019757.1"/>
    <property type="gene ID" value="ENSCSAVG00000011588.1"/>
</dbReference>
<evidence type="ECO:0000256" key="4">
    <source>
        <dbReference type="ARBA" id="ARBA00023136"/>
    </source>
</evidence>
<evidence type="ECO:0000313" key="7">
    <source>
        <dbReference type="Ensembl" id="ENSCSAVP00000019757.1"/>
    </source>
</evidence>
<dbReference type="HOGENOM" id="CLU_1805501_0_0_1"/>
<evidence type="ECO:0000256" key="3">
    <source>
        <dbReference type="ARBA" id="ARBA00022989"/>
    </source>
</evidence>
<dbReference type="AlphaFoldDB" id="H2ZQ91"/>
<dbReference type="InterPro" id="IPR013057">
    <property type="entry name" value="AA_transpt_TM"/>
</dbReference>